<reference evidence="1 2" key="1">
    <citation type="submission" date="2023-09" db="EMBL/GenBank/DDBJ databases">
        <title>Micromonospora halotolerans DSM 45598 genome sequence.</title>
        <authorList>
            <person name="Mo P."/>
        </authorList>
    </citation>
    <scope>NUCLEOTIDE SEQUENCE [LARGE SCALE GENOMIC DNA]</scope>
    <source>
        <strain evidence="1 2">DSM 45598</strain>
    </source>
</reference>
<dbReference type="EMBL" id="CP134876">
    <property type="protein sequence ID" value="WNM43173.1"/>
    <property type="molecule type" value="Genomic_DNA"/>
</dbReference>
<organism evidence="1 2">
    <name type="scientific">Micromonospora halotolerans</name>
    <dbReference type="NCBI Taxonomy" id="709879"/>
    <lineage>
        <taxon>Bacteria</taxon>
        <taxon>Bacillati</taxon>
        <taxon>Actinomycetota</taxon>
        <taxon>Actinomycetes</taxon>
        <taxon>Micromonosporales</taxon>
        <taxon>Micromonosporaceae</taxon>
        <taxon>Micromonospora</taxon>
    </lineage>
</organism>
<sequence>MGARDTLLQLHRWSWPVP</sequence>
<protein>
    <submittedName>
        <fullName evidence="1">Uncharacterized protein</fullName>
    </submittedName>
</protein>
<name>A0ABZ0A6Z6_9ACTN</name>
<gene>
    <name evidence="1" type="ORF">RMN56_31325</name>
</gene>
<evidence type="ECO:0000313" key="1">
    <source>
        <dbReference type="EMBL" id="WNM43173.1"/>
    </source>
</evidence>
<evidence type="ECO:0000313" key="2">
    <source>
        <dbReference type="Proteomes" id="UP001303001"/>
    </source>
</evidence>
<keyword evidence="2" id="KW-1185">Reference proteome</keyword>
<accession>A0ABZ0A6Z6</accession>
<proteinExistence type="predicted"/>
<dbReference type="Proteomes" id="UP001303001">
    <property type="component" value="Chromosome"/>
</dbReference>